<gene>
    <name evidence="3" type="ORF">E9229_003608</name>
</gene>
<dbReference type="Gene3D" id="3.40.1350.10">
    <property type="match status" value="1"/>
</dbReference>
<dbReference type="EMBL" id="JACHVS010000002">
    <property type="protein sequence ID" value="MBB2997361.1"/>
    <property type="molecule type" value="Genomic_DNA"/>
</dbReference>
<reference evidence="3 4" key="1">
    <citation type="submission" date="2020-08" db="EMBL/GenBank/DDBJ databases">
        <title>Sequencing the genomes of 1000 actinobacteria strains.</title>
        <authorList>
            <person name="Klenk H.-P."/>
        </authorList>
    </citation>
    <scope>NUCLEOTIDE SEQUENCE [LARGE SCALE GENOMIC DNA]</scope>
    <source>
        <strain evidence="3 4">DSM 22826</strain>
    </source>
</reference>
<comment type="similarity">
    <text evidence="1 2">Belongs to the UPF0102 family.</text>
</comment>
<keyword evidence="4" id="KW-1185">Reference proteome</keyword>
<proteinExistence type="inferred from homology"/>
<dbReference type="HAMAP" id="MF_00048">
    <property type="entry name" value="UPF0102"/>
    <property type="match status" value="1"/>
</dbReference>
<evidence type="ECO:0000313" key="4">
    <source>
        <dbReference type="Proteomes" id="UP000523000"/>
    </source>
</evidence>
<dbReference type="InterPro" id="IPR003509">
    <property type="entry name" value="UPF0102_YraN-like"/>
</dbReference>
<evidence type="ECO:0000256" key="2">
    <source>
        <dbReference type="HAMAP-Rule" id="MF_00048"/>
    </source>
</evidence>
<dbReference type="InterPro" id="IPR011335">
    <property type="entry name" value="Restrct_endonuc-II-like"/>
</dbReference>
<dbReference type="InterPro" id="IPR011856">
    <property type="entry name" value="tRNA_endonuc-like_dom_sf"/>
</dbReference>
<sequence length="119" mass="13383">MNHNQYLGAAGEAIAAEYLQHRGMRILATNWRCSQGELDIIAEHRGSIIAVEVKTRTSTDYGHPAQAVTAAKLRRLCVLTRCWCRENHRSWTGARIDVIAILLHQGTKPHLEHYKGVEA</sequence>
<evidence type="ECO:0000313" key="3">
    <source>
        <dbReference type="EMBL" id="MBB2997361.1"/>
    </source>
</evidence>
<protein>
    <recommendedName>
        <fullName evidence="2">UPF0102 protein E9229_003608</fullName>
    </recommendedName>
</protein>
<keyword evidence="3" id="KW-0540">Nuclease</keyword>
<dbReference type="AlphaFoldDB" id="A0A839QZG4"/>
<dbReference type="SUPFAM" id="SSF52980">
    <property type="entry name" value="Restriction endonuclease-like"/>
    <property type="match status" value="1"/>
</dbReference>
<dbReference type="NCBIfam" id="NF009150">
    <property type="entry name" value="PRK12497.1-3"/>
    <property type="match status" value="1"/>
</dbReference>
<accession>A0A839QZG4</accession>
<organism evidence="3 4">
    <name type="scientific">Paeniglutamicibacter cryotolerans</name>
    <dbReference type="NCBI Taxonomy" id="670079"/>
    <lineage>
        <taxon>Bacteria</taxon>
        <taxon>Bacillati</taxon>
        <taxon>Actinomycetota</taxon>
        <taxon>Actinomycetes</taxon>
        <taxon>Micrococcales</taxon>
        <taxon>Micrococcaceae</taxon>
        <taxon>Paeniglutamicibacter</taxon>
    </lineage>
</organism>
<dbReference type="Proteomes" id="UP000523000">
    <property type="component" value="Unassembled WGS sequence"/>
</dbReference>
<dbReference type="PANTHER" id="PTHR34039:SF1">
    <property type="entry name" value="UPF0102 PROTEIN YRAN"/>
    <property type="match status" value="1"/>
</dbReference>
<dbReference type="GO" id="GO:0004519">
    <property type="term" value="F:endonuclease activity"/>
    <property type="evidence" value="ECO:0007669"/>
    <property type="project" value="UniProtKB-KW"/>
</dbReference>
<keyword evidence="3" id="KW-0255">Endonuclease</keyword>
<dbReference type="PANTHER" id="PTHR34039">
    <property type="entry name" value="UPF0102 PROTEIN YRAN"/>
    <property type="match status" value="1"/>
</dbReference>
<dbReference type="Pfam" id="PF02021">
    <property type="entry name" value="UPF0102"/>
    <property type="match status" value="1"/>
</dbReference>
<name>A0A839QZG4_9MICC</name>
<keyword evidence="3" id="KW-0378">Hydrolase</keyword>
<dbReference type="RefSeq" id="WP_183512911.1">
    <property type="nucleotide sequence ID" value="NZ_BAABGK010000018.1"/>
</dbReference>
<dbReference type="NCBIfam" id="NF009154">
    <property type="entry name" value="PRK12497.3-3"/>
    <property type="match status" value="1"/>
</dbReference>
<comment type="caution">
    <text evidence="3">The sequence shown here is derived from an EMBL/GenBank/DDBJ whole genome shotgun (WGS) entry which is preliminary data.</text>
</comment>
<evidence type="ECO:0000256" key="1">
    <source>
        <dbReference type="ARBA" id="ARBA00006738"/>
    </source>
</evidence>
<dbReference type="CDD" id="cd20736">
    <property type="entry name" value="PoNe_Nuclease"/>
    <property type="match status" value="1"/>
</dbReference>
<dbReference type="GO" id="GO:0003676">
    <property type="term" value="F:nucleic acid binding"/>
    <property type="evidence" value="ECO:0007669"/>
    <property type="project" value="InterPro"/>
</dbReference>